<name>A0A9P7S132_9AGAR</name>
<dbReference type="GO" id="GO:0020037">
    <property type="term" value="F:heme binding"/>
    <property type="evidence" value="ECO:0007669"/>
    <property type="project" value="InterPro"/>
</dbReference>
<gene>
    <name evidence="1" type="ORF">E1B28_009428</name>
</gene>
<dbReference type="EMBL" id="CM032185">
    <property type="protein sequence ID" value="KAG7093145.1"/>
    <property type="molecule type" value="Genomic_DNA"/>
</dbReference>
<dbReference type="AlphaFoldDB" id="A0A9P7S132"/>
<keyword evidence="2" id="KW-1185">Reference proteome</keyword>
<dbReference type="InterPro" id="IPR036396">
    <property type="entry name" value="Cyt_P450_sf"/>
</dbReference>
<comment type="caution">
    <text evidence="1">The sequence shown here is derived from an EMBL/GenBank/DDBJ whole genome shotgun (WGS) entry which is preliminary data.</text>
</comment>
<accession>A0A9P7S132</accession>
<organism evidence="1 2">
    <name type="scientific">Marasmius oreades</name>
    <name type="common">fairy-ring Marasmius</name>
    <dbReference type="NCBI Taxonomy" id="181124"/>
    <lineage>
        <taxon>Eukaryota</taxon>
        <taxon>Fungi</taxon>
        <taxon>Dikarya</taxon>
        <taxon>Basidiomycota</taxon>
        <taxon>Agaricomycotina</taxon>
        <taxon>Agaricomycetes</taxon>
        <taxon>Agaricomycetidae</taxon>
        <taxon>Agaricales</taxon>
        <taxon>Marasmiineae</taxon>
        <taxon>Marasmiaceae</taxon>
        <taxon>Marasmius</taxon>
    </lineage>
</organism>
<proteinExistence type="predicted"/>
<reference evidence="1" key="1">
    <citation type="journal article" date="2021" name="Genome Biol. Evol.">
        <title>The assembled and annotated genome of the fairy-ring fungus Marasmius oreades.</title>
        <authorList>
            <person name="Hiltunen M."/>
            <person name="Ament-Velasquez S.L."/>
            <person name="Johannesson H."/>
        </authorList>
    </citation>
    <scope>NUCLEOTIDE SEQUENCE</scope>
    <source>
        <strain evidence="1">03SP1</strain>
    </source>
</reference>
<dbReference type="SUPFAM" id="SSF48264">
    <property type="entry name" value="Cytochrome P450"/>
    <property type="match status" value="1"/>
</dbReference>
<dbReference type="Gene3D" id="1.10.630.10">
    <property type="entry name" value="Cytochrome P450"/>
    <property type="match status" value="1"/>
</dbReference>
<evidence type="ECO:0000313" key="2">
    <source>
        <dbReference type="Proteomes" id="UP001049176"/>
    </source>
</evidence>
<sequence>MKVNEQDTEDEERKAVFDMFIRDSLDLGSCLDLLRWKLIDKGAAFQMTTTHTTANACAHGTFHFLRNMEDLGKLRKELDEAWKDAEADMKYEQLEELLYLLSLFHYSKVLSSKNLYDYPVV</sequence>
<evidence type="ECO:0000313" key="1">
    <source>
        <dbReference type="EMBL" id="KAG7093145.1"/>
    </source>
</evidence>
<dbReference type="GeneID" id="66078504"/>
<dbReference type="GO" id="GO:0004497">
    <property type="term" value="F:monooxygenase activity"/>
    <property type="evidence" value="ECO:0007669"/>
    <property type="project" value="InterPro"/>
</dbReference>
<dbReference type="OrthoDB" id="1470350at2759"/>
<protein>
    <submittedName>
        <fullName evidence="1">Uncharacterized protein</fullName>
    </submittedName>
</protein>
<dbReference type="GO" id="GO:0005506">
    <property type="term" value="F:iron ion binding"/>
    <property type="evidence" value="ECO:0007669"/>
    <property type="project" value="InterPro"/>
</dbReference>
<dbReference type="RefSeq" id="XP_043009615.1">
    <property type="nucleotide sequence ID" value="XM_043154324.1"/>
</dbReference>
<dbReference type="GO" id="GO:0016705">
    <property type="term" value="F:oxidoreductase activity, acting on paired donors, with incorporation or reduction of molecular oxygen"/>
    <property type="evidence" value="ECO:0007669"/>
    <property type="project" value="InterPro"/>
</dbReference>
<dbReference type="Proteomes" id="UP001049176">
    <property type="component" value="Chromosome 5"/>
</dbReference>
<dbReference type="KEGG" id="more:E1B28_009428"/>